<evidence type="ECO:0000313" key="2">
    <source>
        <dbReference type="EMBL" id="PLW17990.1"/>
    </source>
</evidence>
<comment type="caution">
    <text evidence="2">The sequence shown here is derived from an EMBL/GenBank/DDBJ whole genome shotgun (WGS) entry which is preliminary data.</text>
</comment>
<accession>A0A2N5SXN3</accession>
<name>A0A2N5SXN3_9BASI</name>
<dbReference type="STRING" id="200324.A0A2N5SXN3"/>
<proteinExistence type="predicted"/>
<dbReference type="AlphaFoldDB" id="A0A2N5SXN3"/>
<reference evidence="2 3" key="1">
    <citation type="submission" date="2017-11" db="EMBL/GenBank/DDBJ databases">
        <title>De novo assembly and phasing of dikaryotic genomes from two isolates of Puccinia coronata f. sp. avenae, the causal agent of oat crown rust.</title>
        <authorList>
            <person name="Miller M.E."/>
            <person name="Zhang Y."/>
            <person name="Omidvar V."/>
            <person name="Sperschneider J."/>
            <person name="Schwessinger B."/>
            <person name="Raley C."/>
            <person name="Palmer J.M."/>
            <person name="Garnica D."/>
            <person name="Upadhyaya N."/>
            <person name="Rathjen J."/>
            <person name="Taylor J.M."/>
            <person name="Park R.F."/>
            <person name="Dodds P.N."/>
            <person name="Hirsch C.D."/>
            <person name="Kianian S.F."/>
            <person name="Figueroa M."/>
        </authorList>
    </citation>
    <scope>NUCLEOTIDE SEQUENCE [LARGE SCALE GENOMIC DNA]</scope>
    <source>
        <strain evidence="2">12NC29</strain>
    </source>
</reference>
<gene>
    <name evidence="2" type="ORF">PCANC_07163</name>
</gene>
<dbReference type="EMBL" id="PGCJ01000839">
    <property type="protein sequence ID" value="PLW17990.1"/>
    <property type="molecule type" value="Genomic_DNA"/>
</dbReference>
<evidence type="ECO:0000313" key="3">
    <source>
        <dbReference type="Proteomes" id="UP000235388"/>
    </source>
</evidence>
<organism evidence="2 3">
    <name type="scientific">Puccinia coronata f. sp. avenae</name>
    <dbReference type="NCBI Taxonomy" id="200324"/>
    <lineage>
        <taxon>Eukaryota</taxon>
        <taxon>Fungi</taxon>
        <taxon>Dikarya</taxon>
        <taxon>Basidiomycota</taxon>
        <taxon>Pucciniomycotina</taxon>
        <taxon>Pucciniomycetes</taxon>
        <taxon>Pucciniales</taxon>
        <taxon>Pucciniaceae</taxon>
        <taxon>Puccinia</taxon>
    </lineage>
</organism>
<feature type="compositionally biased region" description="Basic residues" evidence="1">
    <location>
        <begin position="1"/>
        <end position="19"/>
    </location>
</feature>
<dbReference type="OrthoDB" id="2501240at2759"/>
<feature type="region of interest" description="Disordered" evidence="1">
    <location>
        <begin position="1"/>
        <end position="32"/>
    </location>
</feature>
<sequence length="986" mass="112275">MQEKQKKRHLQSAAHKRRVQNQIDNDNTPFGPGHVVIPAIPDSPHSPPPDDLVVESSNFTLANELDPEPTLVSNNIALAIDGMIGNTYFEMEFGEEGTNVEYCGIDHNSWMEYEMERIREDLSLDDPADETLIESASNQWLPFKNKMDLVGSLLVGYTQKLVSRTLFNQMRSILNSLCQLQIPAWSTVRRSQQRIRDHLNMEIKTQPSVWGMPCATLSSKCALRNELSNPLVAPFIDFYPIDLQGRDLFKLSQCQKWLDLPSQLRPQMCVNNTKHYYIFEPVQTSLNVLVVPIFFYILNSELCAKCIRPTIKDPFQIIIPGSIHFSDPRLIVIPVKQFSQEYTTIKLNNRLLSTLCNDEIFEDQETYPNRVQLPNPWRIKASGKIIRNMPIMLYSDDTSGNVSKRWNKHISFYFTLAGLEPRLSNQEFNCHFLTTSNRAGVLELSEMVINELNSITTDGCEGYDVSISQEVLITSSVLAFLGNSPMHAEVTNTPLPNNSLNPCRMCNLSVTTQAKKHSKQYLHDFLQISQDGNEKLNDTRVWTKDIEAAYDLFDIGFYLTKKEYMRMGKIYGVKDRINEKFVESRKNALVQAKVSSLLKEDSTRLFNPFLKLEGFDGSQDTLVEILHVVLLGIVKYLLRDFMAHLSKANKNILAGYLESFNTASLNLPALQPKYLTTHTHIHNMTTFQNNLKTHISIFMHHLVKSNAQWINKPKFHMLTHLPASILRFGPAPLFATKKFESYNGILRNASTHSNRLAPGRDIAIKFGNFHALRSILSGGVSYNQKTQTTSNASPQVLNIFQNTPSIQNSMGYDAASYQFAKQFPFESPVHQPTDELPIPPSLRTQFPSLEFCQINCLQLNRNERIRNGHFVLIKSSNVAEYIGCVNSIWNTSTMFVVFLTKMKDAGVNPYYGMQQFSKTNAASFVLSTDIIATLNLQHNCFNGKSSFHAPEEHRRMARLAIRPIQPNELVDGINQGHETWNLNRED</sequence>
<dbReference type="Proteomes" id="UP000235388">
    <property type="component" value="Unassembled WGS sequence"/>
</dbReference>
<protein>
    <submittedName>
        <fullName evidence="2">Uncharacterized protein</fullName>
    </submittedName>
</protein>
<dbReference type="PANTHER" id="PTHR31912:SF34">
    <property type="entry name" value="NOTOCHORD-RELATED PROTEIN"/>
    <property type="match status" value="1"/>
</dbReference>
<keyword evidence="3" id="KW-1185">Reference proteome</keyword>
<dbReference type="PANTHER" id="PTHR31912">
    <property type="entry name" value="IP13529P"/>
    <property type="match status" value="1"/>
</dbReference>
<evidence type="ECO:0000256" key="1">
    <source>
        <dbReference type="SAM" id="MobiDB-lite"/>
    </source>
</evidence>